<evidence type="ECO:0000256" key="4">
    <source>
        <dbReference type="ARBA" id="ARBA00020824"/>
    </source>
</evidence>
<dbReference type="Proteomes" id="UP001217754">
    <property type="component" value="Chromosome 9"/>
</dbReference>
<protein>
    <recommendedName>
        <fullName evidence="4">ER membrane protein complex subunit 1</fullName>
    </recommendedName>
</protein>
<comment type="subunit">
    <text evidence="3">Component of the ER membrane protein complex (EMC).</text>
</comment>
<feature type="transmembrane region" description="Helical" evidence="11">
    <location>
        <begin position="1072"/>
        <end position="1092"/>
    </location>
</feature>
<comment type="subcellular location">
    <subcellularLocation>
        <location evidence="1">Endoplasmic reticulum membrane</location>
        <topology evidence="1">Single-pass type I membrane protein</topology>
    </subcellularLocation>
</comment>
<keyword evidence="6 12" id="KW-0732">Signal</keyword>
<evidence type="ECO:0000256" key="11">
    <source>
        <dbReference type="SAM" id="Phobius"/>
    </source>
</evidence>
<evidence type="ECO:0000259" key="14">
    <source>
        <dbReference type="Pfam" id="PF25293"/>
    </source>
</evidence>
<gene>
    <name evidence="15" type="ORF">MJAP1_004141</name>
</gene>
<keyword evidence="16" id="KW-1185">Reference proteome</keyword>
<keyword evidence="7" id="KW-0256">Endoplasmic reticulum</keyword>
<feature type="signal peptide" evidence="12">
    <location>
        <begin position="1"/>
        <end position="23"/>
    </location>
</feature>
<evidence type="ECO:0000256" key="5">
    <source>
        <dbReference type="ARBA" id="ARBA00022692"/>
    </source>
</evidence>
<evidence type="ECO:0000313" key="16">
    <source>
        <dbReference type="Proteomes" id="UP001217754"/>
    </source>
</evidence>
<dbReference type="InterPro" id="IPR011047">
    <property type="entry name" value="Quinoprotein_ADH-like_sf"/>
</dbReference>
<dbReference type="SUPFAM" id="SSF50998">
    <property type="entry name" value="Quinoprotein alcohol dehydrogenase-like"/>
    <property type="match status" value="1"/>
</dbReference>
<dbReference type="PANTHER" id="PTHR21573:SF0">
    <property type="entry name" value="ER MEMBRANE PROTEIN COMPLEX SUBUNIT 1"/>
    <property type="match status" value="1"/>
</dbReference>
<dbReference type="InterPro" id="IPR058545">
    <property type="entry name" value="Beta-prop_EMC1_1st"/>
</dbReference>
<accession>A0AAF0JHV2</accession>
<sequence>MPSFVRLAVCWLVLLAVFAQGSGVHGFLQFLSPRKPAPPIVGHFAPYFGVPRTESGAMRFVHPRFQRFIRADQDVNAKTSTAIVSATDSGTYGAVNPRDGATVWRRYDKIGLEGVYSMDDAIVTLSGKGGAVARAVVGKTGILLWETRLHNETDAPDVEGPAVHASGLVDDTFVVTNAHEVRRLRVGHVAWRWAPEEGVDKVRVVATLPSGEFMYVVAAAATGKAWRPRIYQLSQRGELLATHNVDMDLAEGPYGMVILPWAKRSHIPVGLHVQTGGPHLAFLGTDRAVHAVRIDDANPRKTLQRVKARSANAFVSVQDVGLGDRGFFVARRADHAAEVVRVDEDGRLHSAWEFDEPAPDAVYDGVLDRQGHAYILRVYFTLAQKMLNQHVFWADARTGHDRGQVTGMSFQYDHDLHGNVLAAPFEVGKVSPVQLMVRIALVTSSGAIHLVQDGEHHWVLEEGLAEDPKTLMVSLPDAALGKSAVALRHARNADTAPLVALERESFGHRIARHLVLLAKLPEVVIEWVIAERGGIEWVSRLLLDTHKDETPVFRQPVAGGARVEGTNASIIAPREVPDEALARLAHDPFGFRKMVVAASKRGKVYGLEMTLEGSALLWQRSLLGYGAGEGAAEPKVNVTHIVQTRPTGTLLGGVPVPPVVAIVVQTTEPGEATQTRVYELNPLTGEFANGLDDGVLLCPKPIRELVVLPLAMDAGDVRTLGAVCDETMTVYPPAPSTLARIATELPKLHLPVLAQDALRGHVLRPAEKGTFYAVPTWQWRLGNGEQVVSMHDLPTDHIASLGRVLGDRSVLYKYLNPHGRLVTTYTAADQAANVYLLDTVSGSVLYHLRVPDVEMSEGLHTTFVENWITVQYATNQTKEGSLPQPTPANAPPWFAETKQGYTHRLVSIELYEPTAEQTPEVSSLVTGTGGNVTSYAMPLAFAHSFLLPYGVQMTATTRTILGVATKGLLVATDRENIVMIPRRILDARRPLGKPSASDMEEGLFTYAPEIPDEPAWHITRTFYRLAFVTGLSTSPSLLESSSMVLSTGLDWMYTMASPSGQFDRLQASFNKLQLVLTIAGLVVGILLTNPIVRGRRLVARW</sequence>
<keyword evidence="5 11" id="KW-0812">Transmembrane</keyword>
<dbReference type="GeneID" id="85227792"/>
<evidence type="ECO:0000256" key="6">
    <source>
        <dbReference type="ARBA" id="ARBA00022729"/>
    </source>
</evidence>
<evidence type="ECO:0000256" key="9">
    <source>
        <dbReference type="ARBA" id="ARBA00023136"/>
    </source>
</evidence>
<feature type="domain" description="EMC1 first beta-propeller" evidence="14">
    <location>
        <begin position="77"/>
        <end position="462"/>
    </location>
</feature>
<proteinExistence type="inferred from homology"/>
<evidence type="ECO:0000256" key="8">
    <source>
        <dbReference type="ARBA" id="ARBA00022989"/>
    </source>
</evidence>
<feature type="domain" description="ER membrane protein complex subunit 1 C-terminal" evidence="13">
    <location>
        <begin position="865"/>
        <end position="1101"/>
    </location>
</feature>
<keyword evidence="9 11" id="KW-0472">Membrane</keyword>
<dbReference type="Pfam" id="PF07774">
    <property type="entry name" value="EMC1_C"/>
    <property type="match status" value="1"/>
</dbReference>
<reference evidence="15" key="1">
    <citation type="submission" date="2023-03" db="EMBL/GenBank/DDBJ databases">
        <title>Mating type loci evolution in Malassezia.</title>
        <authorList>
            <person name="Coelho M.A."/>
        </authorList>
    </citation>
    <scope>NUCLEOTIDE SEQUENCE</scope>
    <source>
        <strain evidence="15">CBS 9431</strain>
    </source>
</reference>
<evidence type="ECO:0000259" key="13">
    <source>
        <dbReference type="Pfam" id="PF07774"/>
    </source>
</evidence>
<evidence type="ECO:0000256" key="7">
    <source>
        <dbReference type="ARBA" id="ARBA00022824"/>
    </source>
</evidence>
<keyword evidence="10" id="KW-0325">Glycoprotein</keyword>
<evidence type="ECO:0000256" key="12">
    <source>
        <dbReference type="SAM" id="SignalP"/>
    </source>
</evidence>
<dbReference type="Pfam" id="PF25293">
    <property type="entry name" value="Beta-prop_EMC1_N"/>
    <property type="match status" value="1"/>
</dbReference>
<evidence type="ECO:0000313" key="15">
    <source>
        <dbReference type="EMBL" id="WFD41146.1"/>
    </source>
</evidence>
<dbReference type="RefSeq" id="XP_060124043.1">
    <property type="nucleotide sequence ID" value="XM_060268060.1"/>
</dbReference>
<evidence type="ECO:0000256" key="1">
    <source>
        <dbReference type="ARBA" id="ARBA00004115"/>
    </source>
</evidence>
<organism evidence="15 16">
    <name type="scientific">Malassezia japonica</name>
    <dbReference type="NCBI Taxonomy" id="223818"/>
    <lineage>
        <taxon>Eukaryota</taxon>
        <taxon>Fungi</taxon>
        <taxon>Dikarya</taxon>
        <taxon>Basidiomycota</taxon>
        <taxon>Ustilaginomycotina</taxon>
        <taxon>Malasseziomycetes</taxon>
        <taxon>Malasseziales</taxon>
        <taxon>Malasseziaceae</taxon>
        <taxon>Malassezia</taxon>
    </lineage>
</organism>
<name>A0AAF0JHV2_9BASI</name>
<dbReference type="InterPro" id="IPR026895">
    <property type="entry name" value="EMC1"/>
</dbReference>
<evidence type="ECO:0000256" key="3">
    <source>
        <dbReference type="ARBA" id="ARBA00011276"/>
    </source>
</evidence>
<dbReference type="GO" id="GO:0034975">
    <property type="term" value="P:protein folding in endoplasmic reticulum"/>
    <property type="evidence" value="ECO:0007669"/>
    <property type="project" value="TreeGrafter"/>
</dbReference>
<evidence type="ECO:0000256" key="2">
    <source>
        <dbReference type="ARBA" id="ARBA00007904"/>
    </source>
</evidence>
<dbReference type="EMBL" id="CP119966">
    <property type="protein sequence ID" value="WFD41146.1"/>
    <property type="molecule type" value="Genomic_DNA"/>
</dbReference>
<feature type="chain" id="PRO_5042180825" description="ER membrane protein complex subunit 1" evidence="12">
    <location>
        <begin position="24"/>
        <end position="1101"/>
    </location>
</feature>
<dbReference type="AlphaFoldDB" id="A0AAF0JHV2"/>
<dbReference type="GO" id="GO:0072546">
    <property type="term" value="C:EMC complex"/>
    <property type="evidence" value="ECO:0007669"/>
    <property type="project" value="InterPro"/>
</dbReference>
<keyword evidence="8 11" id="KW-1133">Transmembrane helix</keyword>
<evidence type="ECO:0000256" key="10">
    <source>
        <dbReference type="ARBA" id="ARBA00023180"/>
    </source>
</evidence>
<dbReference type="PANTHER" id="PTHR21573">
    <property type="entry name" value="ER MEMBRANE PROTEIN COMPLEX SUBUNIT 1"/>
    <property type="match status" value="1"/>
</dbReference>
<comment type="similarity">
    <text evidence="2">Belongs to the EMC1 family.</text>
</comment>
<dbReference type="InterPro" id="IPR011678">
    <property type="entry name" value="EMC1_C"/>
</dbReference>